<sequence length="117" mass="12937">MTRKHRPIAGFRIVKPTAGRGRAPNTHLPIRFSQFKQLIHALITHERHDGHSQASNTATVAPDTLPALHSPAPPQRKVFDVGPIDRSKSTLSVISIADAEARCRRETLLHFGLDPDL</sequence>
<dbReference type="AlphaFoldDB" id="A0AAW3PSA7"/>
<reference evidence="2 3" key="1">
    <citation type="submission" date="2015-11" db="EMBL/GenBank/DDBJ databases">
        <authorList>
            <person name="Sahl J."/>
            <person name="Wagner D."/>
            <person name="Keim P."/>
        </authorList>
    </citation>
    <scope>NUCLEOTIDE SEQUENCE [LARGE SCALE GENOMIC DNA]</scope>
    <source>
        <strain evidence="2 3">AZ-4-2-10-S1-D7</strain>
    </source>
</reference>
<evidence type="ECO:0000313" key="2">
    <source>
        <dbReference type="EMBL" id="KWZ31504.1"/>
    </source>
</evidence>
<protein>
    <submittedName>
        <fullName evidence="2">Uncharacterized protein</fullName>
    </submittedName>
</protein>
<proteinExistence type="predicted"/>
<evidence type="ECO:0000313" key="3">
    <source>
        <dbReference type="Proteomes" id="UP000070434"/>
    </source>
</evidence>
<accession>A0AAW3PSA7</accession>
<dbReference type="EMBL" id="LNJP01000003">
    <property type="protein sequence ID" value="KWZ31504.1"/>
    <property type="molecule type" value="Genomic_DNA"/>
</dbReference>
<dbReference type="RefSeq" id="WP_060968014.1">
    <property type="nucleotide sequence ID" value="NZ_LNJP01000003.1"/>
</dbReference>
<gene>
    <name evidence="2" type="ORF">WS64_24835</name>
</gene>
<comment type="caution">
    <text evidence="2">The sequence shown here is derived from an EMBL/GenBank/DDBJ whole genome shotgun (WGS) entry which is preliminary data.</text>
</comment>
<evidence type="ECO:0000256" key="1">
    <source>
        <dbReference type="SAM" id="MobiDB-lite"/>
    </source>
</evidence>
<dbReference type="Proteomes" id="UP000070434">
    <property type="component" value="Unassembled WGS sequence"/>
</dbReference>
<organism evidence="2 3">
    <name type="scientific">Burkholderia anthina</name>
    <dbReference type="NCBI Taxonomy" id="179879"/>
    <lineage>
        <taxon>Bacteria</taxon>
        <taxon>Pseudomonadati</taxon>
        <taxon>Pseudomonadota</taxon>
        <taxon>Betaproteobacteria</taxon>
        <taxon>Burkholderiales</taxon>
        <taxon>Burkholderiaceae</taxon>
        <taxon>Burkholderia</taxon>
        <taxon>Burkholderia cepacia complex</taxon>
    </lineage>
</organism>
<name>A0AAW3PSA7_9BURK</name>
<feature type="region of interest" description="Disordered" evidence="1">
    <location>
        <begin position="47"/>
        <end position="82"/>
    </location>
</feature>